<name>A0ABU7CII5_9TELE</name>
<protein>
    <recommendedName>
        <fullName evidence="4">Secreted protein</fullName>
    </recommendedName>
</protein>
<sequence>MEGSVFLLHLVYTVGCPLTVLDHALLNIGPFACCRTPPGLPALSAILYPRTVRYYKSQQAPRLIGWGRRSSDATVNYITEYETAHHCFSAWNRDAVTSI</sequence>
<accession>A0ABU7CII5</accession>
<evidence type="ECO:0000313" key="3">
    <source>
        <dbReference type="Proteomes" id="UP001345963"/>
    </source>
</evidence>
<feature type="chain" id="PRO_5046669294" description="Secreted protein" evidence="1">
    <location>
        <begin position="16"/>
        <end position="99"/>
    </location>
</feature>
<keyword evidence="1" id="KW-0732">Signal</keyword>
<organism evidence="2 3">
    <name type="scientific">Ataeniobius toweri</name>
    <dbReference type="NCBI Taxonomy" id="208326"/>
    <lineage>
        <taxon>Eukaryota</taxon>
        <taxon>Metazoa</taxon>
        <taxon>Chordata</taxon>
        <taxon>Craniata</taxon>
        <taxon>Vertebrata</taxon>
        <taxon>Euteleostomi</taxon>
        <taxon>Actinopterygii</taxon>
        <taxon>Neopterygii</taxon>
        <taxon>Teleostei</taxon>
        <taxon>Neoteleostei</taxon>
        <taxon>Acanthomorphata</taxon>
        <taxon>Ovalentaria</taxon>
        <taxon>Atherinomorphae</taxon>
        <taxon>Cyprinodontiformes</taxon>
        <taxon>Goodeidae</taxon>
        <taxon>Ataeniobius</taxon>
    </lineage>
</organism>
<reference evidence="2 3" key="1">
    <citation type="submission" date="2021-07" db="EMBL/GenBank/DDBJ databases">
        <authorList>
            <person name="Palmer J.M."/>
        </authorList>
    </citation>
    <scope>NUCLEOTIDE SEQUENCE [LARGE SCALE GENOMIC DNA]</scope>
    <source>
        <strain evidence="2 3">AT_MEX2019</strain>
        <tissue evidence="2">Muscle</tissue>
    </source>
</reference>
<gene>
    <name evidence="2" type="ORF">ATANTOWER_013786</name>
</gene>
<keyword evidence="3" id="KW-1185">Reference proteome</keyword>
<comment type="caution">
    <text evidence="2">The sequence shown here is derived from an EMBL/GenBank/DDBJ whole genome shotgun (WGS) entry which is preliminary data.</text>
</comment>
<dbReference type="EMBL" id="JAHUTI010091401">
    <property type="protein sequence ID" value="MED6262055.1"/>
    <property type="molecule type" value="Genomic_DNA"/>
</dbReference>
<evidence type="ECO:0008006" key="4">
    <source>
        <dbReference type="Google" id="ProtNLM"/>
    </source>
</evidence>
<feature type="signal peptide" evidence="1">
    <location>
        <begin position="1"/>
        <end position="15"/>
    </location>
</feature>
<proteinExistence type="predicted"/>
<evidence type="ECO:0000313" key="2">
    <source>
        <dbReference type="EMBL" id="MED6262055.1"/>
    </source>
</evidence>
<evidence type="ECO:0000256" key="1">
    <source>
        <dbReference type="SAM" id="SignalP"/>
    </source>
</evidence>
<dbReference type="Proteomes" id="UP001345963">
    <property type="component" value="Unassembled WGS sequence"/>
</dbReference>